<gene>
    <name evidence="5" type="ORF">D0469_12540</name>
</gene>
<proteinExistence type="predicted"/>
<name>A0A372LM97_9BACI</name>
<dbReference type="PRINTS" id="PR00455">
    <property type="entry name" value="HTHTETR"/>
</dbReference>
<organism evidence="5 6">
    <name type="scientific">Peribacillus saganii</name>
    <dbReference type="NCBI Taxonomy" id="2303992"/>
    <lineage>
        <taxon>Bacteria</taxon>
        <taxon>Bacillati</taxon>
        <taxon>Bacillota</taxon>
        <taxon>Bacilli</taxon>
        <taxon>Bacillales</taxon>
        <taxon>Bacillaceae</taxon>
        <taxon>Peribacillus</taxon>
    </lineage>
</organism>
<feature type="domain" description="HTH tetR-type" evidence="4">
    <location>
        <begin position="16"/>
        <end position="76"/>
    </location>
</feature>
<dbReference type="EMBL" id="QVTE01000034">
    <property type="protein sequence ID" value="RFU68331.1"/>
    <property type="molecule type" value="Genomic_DNA"/>
</dbReference>
<dbReference type="InterPro" id="IPR009057">
    <property type="entry name" value="Homeodomain-like_sf"/>
</dbReference>
<evidence type="ECO:0000313" key="6">
    <source>
        <dbReference type="Proteomes" id="UP000264541"/>
    </source>
</evidence>
<comment type="caution">
    <text evidence="5">The sequence shown here is derived from an EMBL/GenBank/DDBJ whole genome shotgun (WGS) entry which is preliminary data.</text>
</comment>
<dbReference type="GO" id="GO:0003677">
    <property type="term" value="F:DNA binding"/>
    <property type="evidence" value="ECO:0007669"/>
    <property type="project" value="UniProtKB-UniRule"/>
</dbReference>
<accession>A0A372LM97</accession>
<sequence length="309" mass="36190">MAFRPSLVCFRRGQLEDKKLEVIRIAISLFAEKGYNYTSVEEIAKESGMAKGSFYKYFQSKEDLLLQTVEIISNQIEKGITKIYSKQYPSDHEKLVDFISMTIETMLSNQVHLLMAMIFDPPLIKNKEIANNIERSKIKLNIWFKDFLLDLCSSKAEEYVWDLTSLLQGHMFQYFHMCRYYESGVEPKKLAEFLATVLDIVIEGLAERKPESVFTFELLNADMQFQSQSPRLKGQKIQHLLRDMEYTVKSLKIDLEEQEEYLKTIALLRDENNQKKSQTFLLKALINYLQEVPEIREDCESLKTLLDIK</sequence>
<dbReference type="Proteomes" id="UP000264541">
    <property type="component" value="Unassembled WGS sequence"/>
</dbReference>
<keyword evidence="2 3" id="KW-0238">DNA-binding</keyword>
<evidence type="ECO:0000259" key="4">
    <source>
        <dbReference type="PROSITE" id="PS50977"/>
    </source>
</evidence>
<dbReference type="PROSITE" id="PS50977">
    <property type="entry name" value="HTH_TETR_2"/>
    <property type="match status" value="1"/>
</dbReference>
<dbReference type="InterPro" id="IPR050624">
    <property type="entry name" value="HTH-type_Tx_Regulator"/>
</dbReference>
<evidence type="ECO:0000256" key="1">
    <source>
        <dbReference type="ARBA" id="ARBA00022491"/>
    </source>
</evidence>
<evidence type="ECO:0000256" key="3">
    <source>
        <dbReference type="PROSITE-ProRule" id="PRU00335"/>
    </source>
</evidence>
<dbReference type="AlphaFoldDB" id="A0A372LM97"/>
<dbReference type="Gene3D" id="1.10.357.10">
    <property type="entry name" value="Tetracycline Repressor, domain 2"/>
    <property type="match status" value="1"/>
</dbReference>
<dbReference type="InterPro" id="IPR001647">
    <property type="entry name" value="HTH_TetR"/>
</dbReference>
<dbReference type="PANTHER" id="PTHR43479:SF22">
    <property type="entry name" value="TRANSCRIPTIONAL REGULATOR, TETR FAMILY"/>
    <property type="match status" value="1"/>
</dbReference>
<evidence type="ECO:0000256" key="2">
    <source>
        <dbReference type="ARBA" id="ARBA00023125"/>
    </source>
</evidence>
<evidence type="ECO:0000313" key="5">
    <source>
        <dbReference type="EMBL" id="RFU68331.1"/>
    </source>
</evidence>
<keyword evidence="6" id="KW-1185">Reference proteome</keyword>
<feature type="DNA-binding region" description="H-T-H motif" evidence="3">
    <location>
        <begin position="39"/>
        <end position="58"/>
    </location>
</feature>
<dbReference type="Pfam" id="PF00440">
    <property type="entry name" value="TetR_N"/>
    <property type="match status" value="1"/>
</dbReference>
<dbReference type="SUPFAM" id="SSF46689">
    <property type="entry name" value="Homeodomain-like"/>
    <property type="match status" value="1"/>
</dbReference>
<reference evidence="5 6" key="1">
    <citation type="submission" date="2018-08" db="EMBL/GenBank/DDBJ databases">
        <title>Bacillus chawlae sp. nov., Bacillus glennii sp. nov., and Bacillus saganii sp. nov. Isolated from the Vehicle Assembly Building at Kennedy Space Center where the Viking Spacecraft were Assembled.</title>
        <authorList>
            <person name="Seuylemezian A."/>
            <person name="Vaishampayan P."/>
        </authorList>
    </citation>
    <scope>NUCLEOTIDE SEQUENCE [LARGE SCALE GENOMIC DNA]</scope>
    <source>
        <strain evidence="5 6">V47-23a</strain>
    </source>
</reference>
<protein>
    <submittedName>
        <fullName evidence="5">TetR/AcrR family transcriptional regulator</fullName>
    </submittedName>
</protein>
<keyword evidence="1" id="KW-0678">Repressor</keyword>
<dbReference type="PANTHER" id="PTHR43479">
    <property type="entry name" value="ACREF/ENVCD OPERON REPRESSOR-RELATED"/>
    <property type="match status" value="1"/>
</dbReference>